<dbReference type="Proteomes" id="UP000218831">
    <property type="component" value="Unassembled WGS sequence"/>
</dbReference>
<proteinExistence type="predicted"/>
<comment type="caution">
    <text evidence="2">The sequence shown here is derived from an EMBL/GenBank/DDBJ whole genome shotgun (WGS) entry which is preliminary data.</text>
</comment>
<sequence length="213" mass="22579">MGITLSQKKAEAQSIKLLGSSTLNGAMNGVLLGGATMALQNSNDYRPVEVGLGAGTLYGIGVGAYDISQTDRGEQFYISGTFNDGTNRSILVLLDTIYGAAGGMIVGTSITLIMKERVEKGLQYGAGAGAWLGVGFGLIDAFMLAERPANLQASNIANPHQNINGLLTYSNANQSIQVGMVNPEFIEQKHLSNKRYSTSYKPSLNVVELKINL</sequence>
<keyword evidence="1" id="KW-0472">Membrane</keyword>
<keyword evidence="1" id="KW-0812">Transmembrane</keyword>
<evidence type="ECO:0000313" key="2">
    <source>
        <dbReference type="EMBL" id="PAU95915.1"/>
    </source>
</evidence>
<dbReference type="RefSeq" id="WP_095605159.1">
    <property type="nucleotide sequence ID" value="NZ_NSKE01000001.1"/>
</dbReference>
<organism evidence="2 3">
    <name type="scientific">Fodinibius salipaludis</name>
    <dbReference type="NCBI Taxonomy" id="2032627"/>
    <lineage>
        <taxon>Bacteria</taxon>
        <taxon>Pseudomonadati</taxon>
        <taxon>Balneolota</taxon>
        <taxon>Balneolia</taxon>
        <taxon>Balneolales</taxon>
        <taxon>Balneolaceae</taxon>
        <taxon>Fodinibius</taxon>
    </lineage>
</organism>
<dbReference type="EMBL" id="NSKE01000001">
    <property type="protein sequence ID" value="PAU95915.1"/>
    <property type="molecule type" value="Genomic_DNA"/>
</dbReference>
<keyword evidence="3" id="KW-1185">Reference proteome</keyword>
<reference evidence="2 3" key="1">
    <citation type="submission" date="2017-08" db="EMBL/GenBank/DDBJ databases">
        <title>Aliifodinibius alkalisoli sp. nov., isolated from saline alkaline soil.</title>
        <authorList>
            <person name="Liu D."/>
            <person name="Zhang G."/>
        </authorList>
    </citation>
    <scope>NUCLEOTIDE SEQUENCE [LARGE SCALE GENOMIC DNA]</scope>
    <source>
        <strain evidence="2 3">WN023</strain>
    </source>
</reference>
<gene>
    <name evidence="2" type="ORF">CK503_02360</name>
</gene>
<feature type="transmembrane region" description="Helical" evidence="1">
    <location>
        <begin position="90"/>
        <end position="114"/>
    </location>
</feature>
<protein>
    <submittedName>
        <fullName evidence="2">Uncharacterized protein</fullName>
    </submittedName>
</protein>
<accession>A0A2A2GGC8</accession>
<keyword evidence="1" id="KW-1133">Transmembrane helix</keyword>
<feature type="transmembrane region" description="Helical" evidence="1">
    <location>
        <begin position="126"/>
        <end position="145"/>
    </location>
</feature>
<dbReference type="AlphaFoldDB" id="A0A2A2GGC8"/>
<evidence type="ECO:0000313" key="3">
    <source>
        <dbReference type="Proteomes" id="UP000218831"/>
    </source>
</evidence>
<name>A0A2A2GGC8_9BACT</name>
<evidence type="ECO:0000256" key="1">
    <source>
        <dbReference type="SAM" id="Phobius"/>
    </source>
</evidence>